<proteinExistence type="inferred from homology"/>
<dbReference type="Pfam" id="PF04740">
    <property type="entry name" value="LXG"/>
    <property type="match status" value="1"/>
</dbReference>
<feature type="domain" description="LXG" evidence="2">
    <location>
        <begin position="4"/>
        <end position="236"/>
    </location>
</feature>
<accession>A0ABC9TJN1</accession>
<evidence type="ECO:0000313" key="3">
    <source>
        <dbReference type="EMBL" id="EPI09174.1"/>
    </source>
</evidence>
<dbReference type="Proteomes" id="UP000015750">
    <property type="component" value="Unassembled WGS sequence"/>
</dbReference>
<organism evidence="3 4">
    <name type="scientific">Enterococcus faecalis RP2S-4</name>
    <dbReference type="NCBI Taxonomy" id="1244145"/>
    <lineage>
        <taxon>Bacteria</taxon>
        <taxon>Bacillati</taxon>
        <taxon>Bacillota</taxon>
        <taxon>Bacilli</taxon>
        <taxon>Lactobacillales</taxon>
        <taxon>Enterococcaceae</taxon>
        <taxon>Enterococcus</taxon>
    </lineage>
</organism>
<reference evidence="3 4" key="1">
    <citation type="submission" date="2013-06" db="EMBL/GenBank/DDBJ databases">
        <authorList>
            <person name="Weinstock G."/>
            <person name="Sodergren E."/>
            <person name="Lobos E.A."/>
            <person name="Fulton L."/>
            <person name="Fulton R."/>
            <person name="Courtney L."/>
            <person name="Fronick C."/>
            <person name="O'Laughlin M."/>
            <person name="Godfrey J."/>
            <person name="Wilson R.M."/>
            <person name="Miner T."/>
            <person name="Farmer C."/>
            <person name="Delehaunty K."/>
            <person name="Cordes M."/>
            <person name="Minx P."/>
            <person name="Tomlinson C."/>
            <person name="Chen J."/>
            <person name="Wollam A."/>
            <person name="Pepin K.H."/>
            <person name="Bhonagiri V."/>
            <person name="Zhang X."/>
            <person name="Warren W."/>
            <person name="Mitreva M."/>
            <person name="Mardis E.R."/>
            <person name="Wilson R.K."/>
        </authorList>
    </citation>
    <scope>NUCLEOTIDE SEQUENCE [LARGE SCALE GENOMIC DNA]</scope>
    <source>
        <strain evidence="3 4">RP2S-4</strain>
    </source>
</reference>
<dbReference type="AlphaFoldDB" id="A0ABC9TJN1"/>
<comment type="similarity">
    <text evidence="1">In the N-terminal section; belongs to the LXG family.</text>
</comment>
<dbReference type="EMBL" id="ATIR01000037">
    <property type="protein sequence ID" value="EPI09174.1"/>
    <property type="molecule type" value="Genomic_DNA"/>
</dbReference>
<comment type="caution">
    <text evidence="3">The sequence shown here is derived from an EMBL/GenBank/DDBJ whole genome shotgun (WGS) entry which is preliminary data.</text>
</comment>
<dbReference type="PROSITE" id="PS51756">
    <property type="entry name" value="LXG"/>
    <property type="match status" value="1"/>
</dbReference>
<dbReference type="InterPro" id="IPR006829">
    <property type="entry name" value="LXG_dom"/>
</dbReference>
<name>A0ABC9TJN1_ENTFL</name>
<gene>
    <name evidence="3" type="ORF">D358_01265</name>
</gene>
<dbReference type="RefSeq" id="WP_016627263.1">
    <property type="nucleotide sequence ID" value="NZ_KE351867.1"/>
</dbReference>
<protein>
    <recommendedName>
        <fullName evidence="2">LXG domain-containing protein</fullName>
    </recommendedName>
</protein>
<evidence type="ECO:0000313" key="4">
    <source>
        <dbReference type="Proteomes" id="UP000015750"/>
    </source>
</evidence>
<evidence type="ECO:0000256" key="1">
    <source>
        <dbReference type="ARBA" id="ARBA00034117"/>
    </source>
</evidence>
<evidence type="ECO:0000259" key="2">
    <source>
        <dbReference type="PROSITE" id="PS51756"/>
    </source>
</evidence>
<sequence length="518" mass="56079">MGLIYSSSDASSVINTLNTNLSIANAIVTQLNTGSQRLVAAVDGHTLSGAAYNAGKGLFSELIIPSIKRISTAITNVQNDLTKFSAANSFISDEGYLDEDNLREQLTILQSSKASLENSAHIAGTLANIPIPVIADMLREQQRDFLKRAESYQKDIDRVKKKIKKLTEFDAKTKNLFQNSLDDFKLAMQGVMVLNETTVNANGSYSLPAGVDKSWFNQIKPKAKEQIARNSNAFLELYQQVKELLDPLTSGKTDNMKRLDQLLALYPKALVNKLMKNDEFWMLADKLPSKAQTKLINGLAKYESFGQAVAQGKWLPKVDTIGKGYEWFNKATNPIKTYVSEGLKNSQFVQGAKNWGVVKGLGTVAQVATYAQMGITFVSSGVNEYGKTGSIGKGVIGGSIDTVKSIGPLEGATLGATLGTVIPGIGNVAGAGIGFIIGTGNKFLQLAKPDLYDNIKDGAYKLYDKSKEFTESTLKNAGKAVKQKISTVKQVYEDVQQVGKSIGKALSSVKIPKISFGW</sequence>